<dbReference type="PANTHER" id="PTHR18934:SF237">
    <property type="entry name" value="ATP-DEPENDENT DNA_RNA HELICASE DHX36"/>
    <property type="match status" value="1"/>
</dbReference>
<feature type="coiled-coil region" evidence="5">
    <location>
        <begin position="1283"/>
        <end position="1310"/>
    </location>
</feature>
<dbReference type="VEuPathDB" id="TriTrypDB:TCDM_00573"/>
<dbReference type="InterPro" id="IPR014001">
    <property type="entry name" value="Helicase_ATP-bd"/>
</dbReference>
<dbReference type="OrthoDB" id="447637at2759"/>
<evidence type="ECO:0000313" key="10">
    <source>
        <dbReference type="Proteomes" id="UP000246078"/>
    </source>
</evidence>
<dbReference type="SUPFAM" id="SSF52540">
    <property type="entry name" value="P-loop containing nucleoside triphosphate hydrolases"/>
    <property type="match status" value="1"/>
</dbReference>
<evidence type="ECO:0000313" key="9">
    <source>
        <dbReference type="EMBL" id="PWV17383.1"/>
    </source>
</evidence>
<reference evidence="9 10" key="1">
    <citation type="journal article" date="2018" name="Microb. Genom.">
        <title>Expanding an expanded genome: long-read sequencing of Trypanosoma cruzi.</title>
        <authorList>
            <person name="Berna L."/>
            <person name="Rodriguez M."/>
            <person name="Chiribao M.L."/>
            <person name="Parodi-Talice A."/>
            <person name="Pita S."/>
            <person name="Rijo G."/>
            <person name="Alvarez-Valin F."/>
            <person name="Robello C."/>
        </authorList>
    </citation>
    <scope>NUCLEOTIDE SEQUENCE [LARGE SCALE GENOMIC DNA]</scope>
    <source>
        <strain evidence="9 10">TCC</strain>
    </source>
</reference>
<dbReference type="PROSITE" id="PS50128">
    <property type="entry name" value="SURP"/>
    <property type="match status" value="1"/>
</dbReference>
<organism evidence="9 10">
    <name type="scientific">Trypanosoma cruzi</name>
    <dbReference type="NCBI Taxonomy" id="5693"/>
    <lineage>
        <taxon>Eukaryota</taxon>
        <taxon>Discoba</taxon>
        <taxon>Euglenozoa</taxon>
        <taxon>Kinetoplastea</taxon>
        <taxon>Metakinetoplastina</taxon>
        <taxon>Trypanosomatida</taxon>
        <taxon>Trypanosomatidae</taxon>
        <taxon>Trypanosoma</taxon>
        <taxon>Schizotrypanum</taxon>
    </lineage>
</organism>
<evidence type="ECO:0000256" key="6">
    <source>
        <dbReference type="SAM" id="MobiDB-lite"/>
    </source>
</evidence>
<dbReference type="GO" id="GO:0004386">
    <property type="term" value="F:helicase activity"/>
    <property type="evidence" value="ECO:0007669"/>
    <property type="project" value="UniProtKB-KW"/>
</dbReference>
<dbReference type="GO" id="GO:0005634">
    <property type="term" value="C:nucleus"/>
    <property type="evidence" value="ECO:0007669"/>
    <property type="project" value="TreeGrafter"/>
</dbReference>
<feature type="region of interest" description="Disordered" evidence="6">
    <location>
        <begin position="1716"/>
        <end position="1814"/>
    </location>
</feature>
<dbReference type="GO" id="GO:0006396">
    <property type="term" value="P:RNA processing"/>
    <property type="evidence" value="ECO:0007669"/>
    <property type="project" value="InterPro"/>
</dbReference>
<evidence type="ECO:0000256" key="5">
    <source>
        <dbReference type="SAM" id="Coils"/>
    </source>
</evidence>
<dbReference type="VEuPathDB" id="TriTrypDB:TcCL_NonESM02531"/>
<gene>
    <name evidence="9" type="ORF">C3747_18g332</name>
</gene>
<dbReference type="PROSITE" id="PS51192">
    <property type="entry name" value="HELICASE_ATP_BIND_1"/>
    <property type="match status" value="1"/>
</dbReference>
<dbReference type="GO" id="GO:0005524">
    <property type="term" value="F:ATP binding"/>
    <property type="evidence" value="ECO:0007669"/>
    <property type="project" value="UniProtKB-KW"/>
</dbReference>
<feature type="compositionally biased region" description="Low complexity" evidence="6">
    <location>
        <begin position="1802"/>
        <end position="1814"/>
    </location>
</feature>
<feature type="compositionally biased region" description="Acidic residues" evidence="6">
    <location>
        <begin position="1719"/>
        <end position="1734"/>
    </location>
</feature>
<evidence type="ECO:0000256" key="3">
    <source>
        <dbReference type="ARBA" id="ARBA00022806"/>
    </source>
</evidence>
<evidence type="ECO:0000259" key="7">
    <source>
        <dbReference type="PROSITE" id="PS50128"/>
    </source>
</evidence>
<keyword evidence="2" id="KW-0378">Hydrolase</keyword>
<dbReference type="GO" id="GO:0003723">
    <property type="term" value="F:RNA binding"/>
    <property type="evidence" value="ECO:0007669"/>
    <property type="project" value="InterPro"/>
</dbReference>
<dbReference type="VEuPathDB" id="TriTrypDB:BCY84_18556"/>
<keyword evidence="5" id="KW-0175">Coiled coil</keyword>
<dbReference type="VEuPathDB" id="TriTrypDB:C4B63_4g477"/>
<feature type="compositionally biased region" description="Polar residues" evidence="6">
    <location>
        <begin position="1502"/>
        <end position="1513"/>
    </location>
</feature>
<dbReference type="VEuPathDB" id="TriTrypDB:ECC02_003165"/>
<evidence type="ECO:0000256" key="1">
    <source>
        <dbReference type="ARBA" id="ARBA00022741"/>
    </source>
</evidence>
<dbReference type="VEuPathDB" id="TriTrypDB:TcCLB.511293.20"/>
<evidence type="ECO:0000256" key="2">
    <source>
        <dbReference type="ARBA" id="ARBA00022801"/>
    </source>
</evidence>
<feature type="domain" description="Helicase ATP-binding" evidence="8">
    <location>
        <begin position="149"/>
        <end position="274"/>
    </location>
</feature>
<sequence length="1814" mass="199615">MSLFLTGDRFSSFLFAPEAPEHHEKHIEELVSRSRQGPFENRKAYTFPLDVPLTTADVERWGKRLDESAPPPEAPNAAFAGGGFIDAAAALSMSDGAERERAVHKLAPMKLFDPKRVDRKPMTKILVHRRKWLPYRQRLPVYQCRGPVLDALRNSQVLALVAPPGSGRTLQMPQIISETEIFKSKRVIVVCLTSLSACRTVERLREERGEDATSRTVAVCTPTRYDVEEGTLIAVTTPEMLVRQLLCDPLLINVACVILNDIHLRSPITELCMSLLRSTLRQLREENGIKRRGGSLHVVIDCFEDAVATTIVEFFGKEFTARLNLSQVLQQDLKTSGTEAQHLNEVWSPSCVMLLEETMQWLAKCEEEGSFIPRDPAEDLRNYVENIGVVARIMAAEEAEFTNDEKLRSYWCPIIVQAVKKYDCAEREDALRGADQQKQEEKRQHLPSVVVIVPNAHIASVVEEALRLALGDSTDNEDLEQSTSFSLHLLLDCLTVQEVDCVLQAGEAATRGGRRLVLLTTPNIAHSALPSTREIGLVVDCARRSYASYDESTDADVFVTTYSLVQELRYRRTIARLRRGDGNKGEQDVARFPVCMVVQLISKPILYGTKHRHISVDPGHHSIFNLGWDEYVQLYHLLQAREEGLRCRETGASLEDSENNYLLSSMVAQLVPFIFIGVPTASTSRYEKLRRTFLAVEHHLQRLGHLEIKSADSIPRLSPIGVAATCFSWPVEVVRLLMYSRLHDCVVPASVIAAAWMVGNMFFVGKMETDTEELMKEARVFFSQDSGSDVASVFNAYHTWLSSRNVSTEAQDAFFNETLTSKKAFMLIEAQQIELLRVLEATDVFRLPSTCKLSCNDGDGGGSTVKNAGATDVTKAVTTSTIDAATVASRILEIPVNNLDEGEMVFRCVTSAVYPSCAVPHSDGRVSRFGFPDKLINATANGSTTLPLRATMQPAVFSHRSVMSVEEVYQRHAEKPFLYLFRTRVAEKGLDVLKEAVPLFTDAAVVACGNWHEWPKSPATRCRGWTSVLTNTWRQTKRARRLPPPAQLPAVSIKLKPYDTVQARPVFVQADDTFAFGMRSTTAKWLQQMRDQGRRRIRALLCDKSWPASSEASLGLKEAWEWWSRRGRGAQDWLREERTTHNTAISNGLKPGDSLYPYYQYSSNPGRPTAVVPPKKHIGSSTTNSFSAISSAAVAAAGGVDGVAFTAASDAAARQSTAYVGKLPDPVMDKNIQHLAQSIAKARSREQEATFLKMYPDLFAFLHPEHEFHGYYLHVLRRLDPDLEILGDDLDELEKFLKELEEEVQREVGITEGNVDPSYEAQTYNAVDAAVDPGSNAQYQFQEVNAEEYMASYGMQVETAAEHARRPKALFKMHDGRASGPTAVDGTAPEATKLGKMGEEAPTASSFFTQPAVSDNQNKPAVLPDLPLESVTARKPLQVDPNASIGNFTFDRGSKTEGPVFPANEAAESNRGMSGGGGMTLMERLLAMKGGTSAAADKTAEPVSSGTPRENVPLQTSSAQTVPLVTVGVWPSTPLPISQSPAANLPTASSGTSLPVEAVSQQAPTATIAAANAPTAAELLALMGVIPSTPALNPLTIPPPPLPAEVVASRHPSILAYPLPPREFGNIPLILAKALGETMGVKVGPTRIVGNIARIDVPNHKVEARALALKSFTCLGKKVNIFKNDRIIDGVRPVFNKGQTTRSTLREDVTRLLHRADYGPEELEDDEDNNNNDDDGSHNAGLPLHESNNGVGPVFPHYHHYMQQHEQELPPDEPAVPKKSAHPPQIGLLTDSEDDDDDDADSSSSAESSELVQS</sequence>
<keyword evidence="4" id="KW-0067">ATP-binding</keyword>
<protein>
    <recommendedName>
        <fullName evidence="11">RNA helicase</fullName>
    </recommendedName>
</protein>
<feature type="compositionally biased region" description="Acidic residues" evidence="6">
    <location>
        <begin position="1791"/>
        <end position="1801"/>
    </location>
</feature>
<feature type="domain" description="SURP motif" evidence="7">
    <location>
        <begin position="1231"/>
        <end position="1272"/>
    </location>
</feature>
<dbReference type="OMA" id="DCAERED"/>
<dbReference type="Proteomes" id="UP000246078">
    <property type="component" value="Unassembled WGS sequence"/>
</dbReference>
<evidence type="ECO:0000256" key="4">
    <source>
        <dbReference type="ARBA" id="ARBA00022840"/>
    </source>
</evidence>
<dbReference type="VEuPathDB" id="TriTrypDB:C3747_18g332"/>
<dbReference type="VEuPathDB" id="TriTrypDB:TcBrA4_0086140"/>
<proteinExistence type="predicted"/>
<dbReference type="InterPro" id="IPR000061">
    <property type="entry name" value="Surp"/>
</dbReference>
<dbReference type="VEuPathDB" id="TriTrypDB:TCSYLVIO_006031"/>
<keyword evidence="1" id="KW-0547">Nucleotide-binding</keyword>
<dbReference type="InterPro" id="IPR027417">
    <property type="entry name" value="P-loop_NTPase"/>
</dbReference>
<comment type="caution">
    <text evidence="9">The sequence shown here is derived from an EMBL/GenBank/DDBJ whole genome shotgun (WGS) entry which is preliminary data.</text>
</comment>
<feature type="region of interest" description="Disordered" evidence="6">
    <location>
        <begin position="1456"/>
        <end position="1476"/>
    </location>
</feature>
<evidence type="ECO:0008006" key="11">
    <source>
        <dbReference type="Google" id="ProtNLM"/>
    </source>
</evidence>
<keyword evidence="3" id="KW-0347">Helicase</keyword>
<dbReference type="Gene3D" id="3.40.50.300">
    <property type="entry name" value="P-loop containing nucleotide triphosphate hydrolases"/>
    <property type="match status" value="1"/>
</dbReference>
<feature type="region of interest" description="Disordered" evidence="6">
    <location>
        <begin position="1492"/>
        <end position="1513"/>
    </location>
</feature>
<dbReference type="EMBL" id="PRFC01000018">
    <property type="protein sequence ID" value="PWV17383.1"/>
    <property type="molecule type" value="Genomic_DNA"/>
</dbReference>
<dbReference type="VEuPathDB" id="TriTrypDB:Tc_MARK_4738"/>
<accession>A0A2V2XB61</accession>
<dbReference type="VEuPathDB" id="TriTrypDB:TcG_01154"/>
<evidence type="ECO:0000259" key="8">
    <source>
        <dbReference type="PROSITE" id="PS51192"/>
    </source>
</evidence>
<dbReference type="PANTHER" id="PTHR18934">
    <property type="entry name" value="ATP-DEPENDENT RNA HELICASE"/>
    <property type="match status" value="1"/>
</dbReference>
<dbReference type="GO" id="GO:0016787">
    <property type="term" value="F:hydrolase activity"/>
    <property type="evidence" value="ECO:0007669"/>
    <property type="project" value="UniProtKB-KW"/>
</dbReference>
<dbReference type="VEuPathDB" id="TriTrypDB:TcCLB.506503.120"/>
<name>A0A2V2XB61_TRYCR</name>